<feature type="transmembrane region" description="Helical" evidence="5">
    <location>
        <begin position="41"/>
        <end position="59"/>
    </location>
</feature>
<evidence type="ECO:0000256" key="4">
    <source>
        <dbReference type="ARBA" id="ARBA00023136"/>
    </source>
</evidence>
<name>A0ABQ2HYW8_9MICO</name>
<dbReference type="EMBL" id="BMNZ01000003">
    <property type="protein sequence ID" value="GGM93858.1"/>
    <property type="molecule type" value="Genomic_DNA"/>
</dbReference>
<feature type="domain" description="DUF202" evidence="6">
    <location>
        <begin position="6"/>
        <end position="66"/>
    </location>
</feature>
<keyword evidence="2 5" id="KW-0812">Transmembrane</keyword>
<evidence type="ECO:0000259" key="6">
    <source>
        <dbReference type="Pfam" id="PF02656"/>
    </source>
</evidence>
<keyword evidence="8" id="KW-1185">Reference proteome</keyword>
<evidence type="ECO:0000256" key="2">
    <source>
        <dbReference type="ARBA" id="ARBA00022692"/>
    </source>
</evidence>
<dbReference type="Pfam" id="PF02656">
    <property type="entry name" value="DUF202"/>
    <property type="match status" value="1"/>
</dbReference>
<gene>
    <name evidence="7" type="ORF">GCM10009721_19940</name>
</gene>
<accession>A0ABQ2HYW8</accession>
<comment type="subcellular location">
    <subcellularLocation>
        <location evidence="1">Endomembrane system</location>
        <topology evidence="1">Multi-pass membrane protein</topology>
    </subcellularLocation>
</comment>
<dbReference type="InterPro" id="IPR003807">
    <property type="entry name" value="DUF202"/>
</dbReference>
<evidence type="ECO:0000256" key="3">
    <source>
        <dbReference type="ARBA" id="ARBA00022989"/>
    </source>
</evidence>
<evidence type="ECO:0000313" key="8">
    <source>
        <dbReference type="Proteomes" id="UP000623461"/>
    </source>
</evidence>
<organism evidence="7 8">
    <name type="scientific">Terrabacter tumescens</name>
    <dbReference type="NCBI Taxonomy" id="60443"/>
    <lineage>
        <taxon>Bacteria</taxon>
        <taxon>Bacillati</taxon>
        <taxon>Actinomycetota</taxon>
        <taxon>Actinomycetes</taxon>
        <taxon>Micrococcales</taxon>
        <taxon>Intrasporangiaceae</taxon>
        <taxon>Terrabacter</taxon>
    </lineage>
</organism>
<keyword evidence="4 5" id="KW-0472">Membrane</keyword>
<feature type="transmembrane region" description="Helical" evidence="5">
    <location>
        <begin position="94"/>
        <end position="113"/>
    </location>
</feature>
<dbReference type="Proteomes" id="UP000623461">
    <property type="component" value="Unassembled WGS sequence"/>
</dbReference>
<keyword evidence="3 5" id="KW-1133">Transmembrane helix</keyword>
<evidence type="ECO:0000256" key="1">
    <source>
        <dbReference type="ARBA" id="ARBA00004127"/>
    </source>
</evidence>
<comment type="caution">
    <text evidence="7">The sequence shown here is derived from an EMBL/GenBank/DDBJ whole genome shotgun (WGS) entry which is preliminary data.</text>
</comment>
<sequence>MTAPDAGMQAERTSLAWRRTALSVAVGSLVGLRVLPPQLGAMGYAVSVLGLLWSLDLALSARRRYRDGRHLLGAPAGATTAGATTAGRSIARTALTAAGFAVTALVALVALALR</sequence>
<evidence type="ECO:0000256" key="5">
    <source>
        <dbReference type="SAM" id="Phobius"/>
    </source>
</evidence>
<evidence type="ECO:0000313" key="7">
    <source>
        <dbReference type="EMBL" id="GGM93858.1"/>
    </source>
</evidence>
<dbReference type="RefSeq" id="WP_030193874.1">
    <property type="nucleotide sequence ID" value="NZ_BMNZ01000003.1"/>
</dbReference>
<proteinExistence type="predicted"/>
<protein>
    <recommendedName>
        <fullName evidence="6">DUF202 domain-containing protein</fullName>
    </recommendedName>
</protein>
<reference evidence="8" key="1">
    <citation type="journal article" date="2019" name="Int. J. Syst. Evol. Microbiol.">
        <title>The Global Catalogue of Microorganisms (GCM) 10K type strain sequencing project: providing services to taxonomists for standard genome sequencing and annotation.</title>
        <authorList>
            <consortium name="The Broad Institute Genomics Platform"/>
            <consortium name="The Broad Institute Genome Sequencing Center for Infectious Disease"/>
            <person name="Wu L."/>
            <person name="Ma J."/>
        </authorList>
    </citation>
    <scope>NUCLEOTIDE SEQUENCE [LARGE SCALE GENOMIC DNA]</scope>
    <source>
        <strain evidence="8">JCM 1365</strain>
    </source>
</reference>